<evidence type="ECO:0000313" key="6">
    <source>
        <dbReference type="Proteomes" id="UP000800035"/>
    </source>
</evidence>
<dbReference type="PANTHER" id="PTHR45348:SF2">
    <property type="entry name" value="ZINC-TYPE ALCOHOL DEHYDROGENASE-LIKE PROTEIN C2E1P3.01"/>
    <property type="match status" value="1"/>
</dbReference>
<dbReference type="InterPro" id="IPR013149">
    <property type="entry name" value="ADH-like_C"/>
</dbReference>
<dbReference type="Proteomes" id="UP000800035">
    <property type="component" value="Unassembled WGS sequence"/>
</dbReference>
<organism evidence="5 6">
    <name type="scientific">Byssothecium circinans</name>
    <dbReference type="NCBI Taxonomy" id="147558"/>
    <lineage>
        <taxon>Eukaryota</taxon>
        <taxon>Fungi</taxon>
        <taxon>Dikarya</taxon>
        <taxon>Ascomycota</taxon>
        <taxon>Pezizomycotina</taxon>
        <taxon>Dothideomycetes</taxon>
        <taxon>Pleosporomycetidae</taxon>
        <taxon>Pleosporales</taxon>
        <taxon>Massarineae</taxon>
        <taxon>Massarinaceae</taxon>
        <taxon>Byssothecium</taxon>
    </lineage>
</organism>
<evidence type="ECO:0000256" key="3">
    <source>
        <dbReference type="ARBA" id="ARBA00023002"/>
    </source>
</evidence>
<dbReference type="InterPro" id="IPR020843">
    <property type="entry name" value="ER"/>
</dbReference>
<dbReference type="OrthoDB" id="48317at2759"/>
<gene>
    <name evidence="5" type="ORF">CC80DRAFT_596609</name>
</gene>
<dbReference type="Pfam" id="PF08240">
    <property type="entry name" value="ADH_N"/>
    <property type="match status" value="1"/>
</dbReference>
<dbReference type="GO" id="GO:0016651">
    <property type="term" value="F:oxidoreductase activity, acting on NAD(P)H"/>
    <property type="evidence" value="ECO:0007669"/>
    <property type="project" value="InterPro"/>
</dbReference>
<dbReference type="SUPFAM" id="SSF51735">
    <property type="entry name" value="NAD(P)-binding Rossmann-fold domains"/>
    <property type="match status" value="1"/>
</dbReference>
<dbReference type="EMBL" id="ML977010">
    <property type="protein sequence ID" value="KAF1952526.1"/>
    <property type="molecule type" value="Genomic_DNA"/>
</dbReference>
<dbReference type="Gene3D" id="3.90.180.10">
    <property type="entry name" value="Medium-chain alcohol dehydrogenases, catalytic domain"/>
    <property type="match status" value="1"/>
</dbReference>
<keyword evidence="3" id="KW-0560">Oxidoreductase</keyword>
<dbReference type="InterPro" id="IPR036291">
    <property type="entry name" value="NAD(P)-bd_dom_sf"/>
</dbReference>
<comment type="subunit">
    <text evidence="2">Monomer.</text>
</comment>
<dbReference type="CDD" id="cd08249">
    <property type="entry name" value="enoyl_reductase_like"/>
    <property type="match status" value="1"/>
</dbReference>
<evidence type="ECO:0000313" key="5">
    <source>
        <dbReference type="EMBL" id="KAF1952526.1"/>
    </source>
</evidence>
<dbReference type="SUPFAM" id="SSF50129">
    <property type="entry name" value="GroES-like"/>
    <property type="match status" value="1"/>
</dbReference>
<protein>
    <submittedName>
        <fullName evidence="5">Oxidoreductase</fullName>
    </submittedName>
</protein>
<reference evidence="5" key="1">
    <citation type="journal article" date="2020" name="Stud. Mycol.">
        <title>101 Dothideomycetes genomes: a test case for predicting lifestyles and emergence of pathogens.</title>
        <authorList>
            <person name="Haridas S."/>
            <person name="Albert R."/>
            <person name="Binder M."/>
            <person name="Bloem J."/>
            <person name="Labutti K."/>
            <person name="Salamov A."/>
            <person name="Andreopoulos B."/>
            <person name="Baker S."/>
            <person name="Barry K."/>
            <person name="Bills G."/>
            <person name="Bluhm B."/>
            <person name="Cannon C."/>
            <person name="Castanera R."/>
            <person name="Culley D."/>
            <person name="Daum C."/>
            <person name="Ezra D."/>
            <person name="Gonzalez J."/>
            <person name="Henrissat B."/>
            <person name="Kuo A."/>
            <person name="Liang C."/>
            <person name="Lipzen A."/>
            <person name="Lutzoni F."/>
            <person name="Magnuson J."/>
            <person name="Mondo S."/>
            <person name="Nolan M."/>
            <person name="Ohm R."/>
            <person name="Pangilinan J."/>
            <person name="Park H.-J."/>
            <person name="Ramirez L."/>
            <person name="Alfaro M."/>
            <person name="Sun H."/>
            <person name="Tritt A."/>
            <person name="Yoshinaga Y."/>
            <person name="Zwiers L.-H."/>
            <person name="Turgeon B."/>
            <person name="Goodwin S."/>
            <person name="Spatafora J."/>
            <person name="Crous P."/>
            <person name="Grigoriev I."/>
        </authorList>
    </citation>
    <scope>NUCLEOTIDE SEQUENCE</scope>
    <source>
        <strain evidence="5">CBS 675.92</strain>
    </source>
</reference>
<dbReference type="Pfam" id="PF00107">
    <property type="entry name" value="ADH_zinc_N"/>
    <property type="match status" value="1"/>
</dbReference>
<dbReference type="InterPro" id="IPR013154">
    <property type="entry name" value="ADH-like_N"/>
</dbReference>
<evidence type="ECO:0000259" key="4">
    <source>
        <dbReference type="SMART" id="SM00829"/>
    </source>
</evidence>
<accession>A0A6A5TNZ9</accession>
<sequence>MADFPTFASDAKLEEASSVNKAAFLSSAGASLKVDTAPLNQPGPREILIRNHAVAINPIDYKQQDTGISVRTFPHIMGMDVAGTVVEVSTDITNFKKGDRIAAVAPHLPTGNPAHASFQLYTVVPAFLASKIPDDIAFTDAAALPLGLTTAAWGLFENDYLEIPRPSISGSPLPENKEKVVLIWGGSSSVGASAIQLLAASGYTILATSSSKNFDFVKDLGATQVFDYTDKDVVKGLIEAARGKQVLGAYDAIGADDTARSSVEWLHALGGGKYMSALYGTDPELPDGVTRGSKAPAPLQGVDGGPPIWNVIWQDFMGEGLKNGKLRSKPEALVLKGGLARVNEGIELVRKGTSAKKIVVQIVE</sequence>
<name>A0A6A5TNZ9_9PLEO</name>
<evidence type="ECO:0000256" key="2">
    <source>
        <dbReference type="ARBA" id="ARBA00011245"/>
    </source>
</evidence>
<comment type="similarity">
    <text evidence="1">Belongs to the zinc-containing alcohol dehydrogenase family.</text>
</comment>
<proteinExistence type="inferred from homology"/>
<dbReference type="Gene3D" id="3.40.50.720">
    <property type="entry name" value="NAD(P)-binding Rossmann-like Domain"/>
    <property type="match status" value="1"/>
</dbReference>
<dbReference type="InterPro" id="IPR047122">
    <property type="entry name" value="Trans-enoyl_RdTase-like"/>
</dbReference>
<dbReference type="SMART" id="SM00829">
    <property type="entry name" value="PKS_ER"/>
    <property type="match status" value="1"/>
</dbReference>
<dbReference type="PANTHER" id="PTHR45348">
    <property type="entry name" value="HYPOTHETICAL OXIDOREDUCTASE (EUROFUNG)"/>
    <property type="match status" value="1"/>
</dbReference>
<dbReference type="AlphaFoldDB" id="A0A6A5TNZ9"/>
<feature type="domain" description="Enoyl reductase (ER)" evidence="4">
    <location>
        <begin position="29"/>
        <end position="360"/>
    </location>
</feature>
<dbReference type="InterPro" id="IPR011032">
    <property type="entry name" value="GroES-like_sf"/>
</dbReference>
<evidence type="ECO:0000256" key="1">
    <source>
        <dbReference type="ARBA" id="ARBA00008072"/>
    </source>
</evidence>
<keyword evidence="6" id="KW-1185">Reference proteome</keyword>